<comment type="subcellular location">
    <subcellularLocation>
        <location evidence="1">Cell membrane</location>
        <topology evidence="1">Multi-pass membrane protein</topology>
    </subcellularLocation>
</comment>
<dbReference type="InterPro" id="IPR050119">
    <property type="entry name" value="CCR1-9-like"/>
</dbReference>
<keyword evidence="6 9" id="KW-0472">Membrane</keyword>
<dbReference type="Proteomes" id="UP000299084">
    <property type="component" value="Unassembled WGS sequence"/>
</dbReference>
<dbReference type="AlphaFoldDB" id="A0A5N4CFR0"/>
<dbReference type="GO" id="GO:0009897">
    <property type="term" value="C:external side of plasma membrane"/>
    <property type="evidence" value="ECO:0007669"/>
    <property type="project" value="TreeGrafter"/>
</dbReference>
<dbReference type="EMBL" id="JWIN03000027">
    <property type="protein sequence ID" value="KAB1257204.1"/>
    <property type="molecule type" value="Genomic_DNA"/>
</dbReference>
<evidence type="ECO:0000256" key="9">
    <source>
        <dbReference type="SAM" id="Phobius"/>
    </source>
</evidence>
<organism evidence="11 12">
    <name type="scientific">Camelus dromedarius</name>
    <name type="common">Dromedary</name>
    <name type="synonym">Arabian camel</name>
    <dbReference type="NCBI Taxonomy" id="9838"/>
    <lineage>
        <taxon>Eukaryota</taxon>
        <taxon>Metazoa</taxon>
        <taxon>Chordata</taxon>
        <taxon>Craniata</taxon>
        <taxon>Vertebrata</taxon>
        <taxon>Euteleostomi</taxon>
        <taxon>Mammalia</taxon>
        <taxon>Eutheria</taxon>
        <taxon>Laurasiatheria</taxon>
        <taxon>Artiodactyla</taxon>
        <taxon>Tylopoda</taxon>
        <taxon>Camelidae</taxon>
        <taxon>Camelus</taxon>
    </lineage>
</organism>
<evidence type="ECO:0000256" key="5">
    <source>
        <dbReference type="ARBA" id="ARBA00023040"/>
    </source>
</evidence>
<evidence type="ECO:0000256" key="2">
    <source>
        <dbReference type="ARBA" id="ARBA00022475"/>
    </source>
</evidence>
<dbReference type="Pfam" id="PF00001">
    <property type="entry name" value="7tm_1"/>
    <property type="match status" value="1"/>
</dbReference>
<dbReference type="GO" id="GO:0006954">
    <property type="term" value="P:inflammatory response"/>
    <property type="evidence" value="ECO:0007669"/>
    <property type="project" value="TreeGrafter"/>
</dbReference>
<keyword evidence="7 11" id="KW-0675">Receptor</keyword>
<proteinExistence type="predicted"/>
<dbReference type="PROSITE" id="PS50262">
    <property type="entry name" value="G_PROTEIN_RECEP_F1_2"/>
    <property type="match status" value="1"/>
</dbReference>
<dbReference type="GO" id="GO:0019957">
    <property type="term" value="F:C-C chemokine binding"/>
    <property type="evidence" value="ECO:0007669"/>
    <property type="project" value="TreeGrafter"/>
</dbReference>
<dbReference type="Gene3D" id="1.20.1070.10">
    <property type="entry name" value="Rhodopsin 7-helix transmembrane proteins"/>
    <property type="match status" value="1"/>
</dbReference>
<dbReference type="GO" id="GO:0019722">
    <property type="term" value="P:calcium-mediated signaling"/>
    <property type="evidence" value="ECO:0007669"/>
    <property type="project" value="TreeGrafter"/>
</dbReference>
<dbReference type="GO" id="GO:0006955">
    <property type="term" value="P:immune response"/>
    <property type="evidence" value="ECO:0007669"/>
    <property type="project" value="TreeGrafter"/>
</dbReference>
<protein>
    <submittedName>
        <fullName evidence="11">C-C chemokine receptor type 3</fullName>
    </submittedName>
</protein>
<feature type="transmembrane region" description="Helical" evidence="9">
    <location>
        <begin position="128"/>
        <end position="148"/>
    </location>
</feature>
<dbReference type="PRINTS" id="PR00657">
    <property type="entry name" value="CCCHEMOKINER"/>
</dbReference>
<keyword evidence="3 9" id="KW-0812">Transmembrane</keyword>
<dbReference type="InterPro" id="IPR017452">
    <property type="entry name" value="GPCR_Rhodpsn_7TM"/>
</dbReference>
<dbReference type="InterPro" id="IPR000355">
    <property type="entry name" value="Chemokine_rcpt"/>
</dbReference>
<evidence type="ECO:0000259" key="10">
    <source>
        <dbReference type="PROSITE" id="PS50262"/>
    </source>
</evidence>
<comment type="caution">
    <text evidence="11">The sequence shown here is derived from an EMBL/GenBank/DDBJ whole genome shotgun (WGS) entry which is preliminary data.</text>
</comment>
<evidence type="ECO:0000256" key="8">
    <source>
        <dbReference type="ARBA" id="ARBA00023224"/>
    </source>
</evidence>
<feature type="transmembrane region" description="Helical" evidence="9">
    <location>
        <begin position="43"/>
        <end position="65"/>
    </location>
</feature>
<evidence type="ECO:0000256" key="3">
    <source>
        <dbReference type="ARBA" id="ARBA00022692"/>
    </source>
</evidence>
<dbReference type="GO" id="GO:0060326">
    <property type="term" value="P:cell chemotaxis"/>
    <property type="evidence" value="ECO:0007669"/>
    <property type="project" value="TreeGrafter"/>
</dbReference>
<dbReference type="PANTHER" id="PTHR10489">
    <property type="entry name" value="CELL ADHESION MOLECULE"/>
    <property type="match status" value="1"/>
</dbReference>
<keyword evidence="4 9" id="KW-1133">Transmembrane helix</keyword>
<feature type="domain" description="G-protein coupled receptors family 1 profile" evidence="10">
    <location>
        <begin position="27"/>
        <end position="178"/>
    </location>
</feature>
<evidence type="ECO:0000256" key="1">
    <source>
        <dbReference type="ARBA" id="ARBA00004651"/>
    </source>
</evidence>
<keyword evidence="5" id="KW-0297">G-protein coupled receptor</keyword>
<accession>A0A5N4CFR0</accession>
<name>A0A5N4CFR0_CAMDR</name>
<sequence>MGEAVGTTPYDYEEAMPCGKGQRQGAGGPVPAFTVLPGVSVGLLGNAVVVMITTGIIHLLSVATLDLSYSHWIHYIEWNEWGFGHCLCKLLSGLYHMGLYSEIFFIILLTIDWYLAIVHTVFALQAPMVTFGIVTNAFTWGLAGLAALPEFIFHESLGRSAVLFTQRMGKMPGIVSNL</sequence>
<dbReference type="SUPFAM" id="SSF81321">
    <property type="entry name" value="Family A G protein-coupled receptor-like"/>
    <property type="match status" value="1"/>
</dbReference>
<keyword evidence="2" id="KW-1003">Cell membrane</keyword>
<dbReference type="GO" id="GO:0007204">
    <property type="term" value="P:positive regulation of cytosolic calcium ion concentration"/>
    <property type="evidence" value="ECO:0007669"/>
    <property type="project" value="TreeGrafter"/>
</dbReference>
<dbReference type="InterPro" id="IPR000276">
    <property type="entry name" value="GPCR_Rhodpsn"/>
</dbReference>
<evidence type="ECO:0000313" key="12">
    <source>
        <dbReference type="Proteomes" id="UP000299084"/>
    </source>
</evidence>
<evidence type="ECO:0000313" key="11">
    <source>
        <dbReference type="EMBL" id="KAB1257204.1"/>
    </source>
</evidence>
<gene>
    <name evidence="11" type="ORF">Cadr_000025990</name>
</gene>
<dbReference type="GO" id="GO:0005737">
    <property type="term" value="C:cytoplasm"/>
    <property type="evidence" value="ECO:0007669"/>
    <property type="project" value="TreeGrafter"/>
</dbReference>
<evidence type="ECO:0000256" key="6">
    <source>
        <dbReference type="ARBA" id="ARBA00023136"/>
    </source>
</evidence>
<dbReference type="PRINTS" id="PR00237">
    <property type="entry name" value="GPCRRHODOPSN"/>
</dbReference>
<evidence type="ECO:0000256" key="4">
    <source>
        <dbReference type="ARBA" id="ARBA00022989"/>
    </source>
</evidence>
<keyword evidence="8" id="KW-0807">Transducer</keyword>
<feature type="transmembrane region" description="Helical" evidence="9">
    <location>
        <begin position="99"/>
        <end position="122"/>
    </location>
</feature>
<evidence type="ECO:0000256" key="7">
    <source>
        <dbReference type="ARBA" id="ARBA00023170"/>
    </source>
</evidence>
<reference evidence="11 12" key="1">
    <citation type="journal article" date="2019" name="Mol. Ecol. Resour.">
        <title>Improving Illumina assemblies with Hi-C and long reads: an example with the North African dromedary.</title>
        <authorList>
            <person name="Elbers J.P."/>
            <person name="Rogers M.F."/>
            <person name="Perelman P.L."/>
            <person name="Proskuryakova A.A."/>
            <person name="Serdyukova N.A."/>
            <person name="Johnson W.E."/>
            <person name="Horin P."/>
            <person name="Corander J."/>
            <person name="Murphy D."/>
            <person name="Burger P.A."/>
        </authorList>
    </citation>
    <scope>NUCLEOTIDE SEQUENCE [LARGE SCALE GENOMIC DNA]</scope>
    <source>
        <strain evidence="11">Drom800</strain>
        <tissue evidence="11">Blood</tissue>
    </source>
</reference>
<dbReference type="PANTHER" id="PTHR10489:SF649">
    <property type="entry name" value="C-C CHEMOKINE RECEPTOR TYPE 3"/>
    <property type="match status" value="1"/>
</dbReference>
<keyword evidence="12" id="KW-1185">Reference proteome</keyword>
<dbReference type="GO" id="GO:0016493">
    <property type="term" value="F:C-C chemokine receptor activity"/>
    <property type="evidence" value="ECO:0007669"/>
    <property type="project" value="TreeGrafter"/>
</dbReference>